<feature type="transmembrane region" description="Helical" evidence="1">
    <location>
        <begin position="51"/>
        <end position="74"/>
    </location>
</feature>
<keyword evidence="1" id="KW-0472">Membrane</keyword>
<name>A0A6S7DCC2_9BURK</name>
<dbReference type="AlphaFoldDB" id="A0A6S7DCC2"/>
<dbReference type="EMBL" id="CADIKK010000030">
    <property type="protein sequence ID" value="CAB3801463.1"/>
    <property type="molecule type" value="Genomic_DNA"/>
</dbReference>
<accession>A0A6S7DCC2</accession>
<keyword evidence="1" id="KW-0812">Transmembrane</keyword>
<evidence type="ECO:0000313" key="2">
    <source>
        <dbReference type="EMBL" id="CAB3801463.1"/>
    </source>
</evidence>
<reference evidence="2 3" key="1">
    <citation type="submission" date="2020-04" db="EMBL/GenBank/DDBJ databases">
        <authorList>
            <person name="De Canck E."/>
        </authorList>
    </citation>
    <scope>NUCLEOTIDE SEQUENCE [LARGE SCALE GENOMIC DNA]</scope>
    <source>
        <strain evidence="2 3">LMG 28614</strain>
    </source>
</reference>
<evidence type="ECO:0008006" key="4">
    <source>
        <dbReference type="Google" id="ProtNLM"/>
    </source>
</evidence>
<organism evidence="2 3">
    <name type="scientific">Paraburkholderia ultramafica</name>
    <dbReference type="NCBI Taxonomy" id="1544867"/>
    <lineage>
        <taxon>Bacteria</taxon>
        <taxon>Pseudomonadati</taxon>
        <taxon>Pseudomonadota</taxon>
        <taxon>Betaproteobacteria</taxon>
        <taxon>Burkholderiales</taxon>
        <taxon>Burkholderiaceae</taxon>
        <taxon>Paraburkholderia</taxon>
    </lineage>
</organism>
<sequence length="78" mass="8367">MNIFLVLEIFAITLALLCVALVPVAIGRDPGLARRIVRIDAVPAARWPNLLTRVGVACLLVSFALLVGACYSILAYTD</sequence>
<dbReference type="Proteomes" id="UP000494365">
    <property type="component" value="Unassembled WGS sequence"/>
</dbReference>
<gene>
    <name evidence="2" type="ORF">LMG28614_05403</name>
</gene>
<dbReference type="RefSeq" id="WP_175152425.1">
    <property type="nucleotide sequence ID" value="NZ_CADIKK010000030.1"/>
</dbReference>
<protein>
    <recommendedName>
        <fullName evidence="4">Transmembrane protein</fullName>
    </recommendedName>
</protein>
<proteinExistence type="predicted"/>
<keyword evidence="1" id="KW-1133">Transmembrane helix</keyword>
<keyword evidence="3" id="KW-1185">Reference proteome</keyword>
<evidence type="ECO:0000313" key="3">
    <source>
        <dbReference type="Proteomes" id="UP000494365"/>
    </source>
</evidence>
<evidence type="ECO:0000256" key="1">
    <source>
        <dbReference type="SAM" id="Phobius"/>
    </source>
</evidence>